<keyword evidence="1" id="KW-0812">Transmembrane</keyword>
<evidence type="ECO:0000256" key="1">
    <source>
        <dbReference type="SAM" id="Phobius"/>
    </source>
</evidence>
<protein>
    <recommendedName>
        <fullName evidence="4">DUF4956 domain-containing protein</fullName>
    </recommendedName>
</protein>
<comment type="caution">
    <text evidence="2">The sequence shown here is derived from an EMBL/GenBank/DDBJ whole genome shotgun (WGS) entry which is preliminary data.</text>
</comment>
<gene>
    <name evidence="2" type="ORF">CLHOM_10120</name>
</gene>
<dbReference type="PATRIC" id="fig|1121318.3.peg.1019"/>
<feature type="transmembrane region" description="Helical" evidence="1">
    <location>
        <begin position="62"/>
        <end position="95"/>
    </location>
</feature>
<evidence type="ECO:0000313" key="3">
    <source>
        <dbReference type="Proteomes" id="UP000037043"/>
    </source>
</evidence>
<dbReference type="Pfam" id="PF16316">
    <property type="entry name" value="DUF4956"/>
    <property type="match status" value="1"/>
</dbReference>
<dbReference type="AlphaFoldDB" id="A0A0L6ZBQ9"/>
<evidence type="ECO:0008006" key="4">
    <source>
        <dbReference type="Google" id="ProtNLM"/>
    </source>
</evidence>
<name>A0A0L6ZBQ9_9CLOT</name>
<feature type="transmembrane region" description="Helical" evidence="1">
    <location>
        <begin position="12"/>
        <end position="31"/>
    </location>
</feature>
<keyword evidence="3" id="KW-1185">Reference proteome</keyword>
<dbReference type="InterPro" id="IPR032531">
    <property type="entry name" value="DUF4956"/>
</dbReference>
<dbReference type="STRING" id="36844.SAMN04488501_10816"/>
<dbReference type="EMBL" id="LHUR01000013">
    <property type="protein sequence ID" value="KOA20424.1"/>
    <property type="molecule type" value="Genomic_DNA"/>
</dbReference>
<sequence length="191" mass="21229">MKTCNKHIYSQNFSLTLVIIPAVVAIIVLLIGSNIARAFSLAGAFSIIKFRSAPGDSKDISYVLFTMAAGLACGVGVFSYGILFTVFLCLLMWVLNLINFGEIKNSQKLLKITIPEDLDYENAFEEVFEEYTIEHQLIKLRTTDLGSLYQLVYTVTMPDKVTQKDFLDALRCRNGNLSIILSMHSEANGGL</sequence>
<keyword evidence="1" id="KW-0472">Membrane</keyword>
<evidence type="ECO:0000313" key="2">
    <source>
        <dbReference type="EMBL" id="KOA20424.1"/>
    </source>
</evidence>
<organism evidence="2 3">
    <name type="scientific">Clostridium homopropionicum DSM 5847</name>
    <dbReference type="NCBI Taxonomy" id="1121318"/>
    <lineage>
        <taxon>Bacteria</taxon>
        <taxon>Bacillati</taxon>
        <taxon>Bacillota</taxon>
        <taxon>Clostridia</taxon>
        <taxon>Eubacteriales</taxon>
        <taxon>Clostridiaceae</taxon>
        <taxon>Clostridium</taxon>
    </lineage>
</organism>
<keyword evidence="1" id="KW-1133">Transmembrane helix</keyword>
<dbReference type="Proteomes" id="UP000037043">
    <property type="component" value="Unassembled WGS sequence"/>
</dbReference>
<proteinExistence type="predicted"/>
<reference evidence="3" key="1">
    <citation type="submission" date="2015-08" db="EMBL/GenBank/DDBJ databases">
        <title>Genome sequence of the strict anaerobe Clostridium homopropionicum LuHBu1 (DSM 5847T).</title>
        <authorList>
            <person name="Poehlein A."/>
            <person name="Beck M."/>
            <person name="Schiel-Bengelsdorf B."/>
            <person name="Bengelsdorf F.R."/>
            <person name="Daniel R."/>
            <person name="Duerre P."/>
        </authorList>
    </citation>
    <scope>NUCLEOTIDE SEQUENCE [LARGE SCALE GENOMIC DNA]</scope>
    <source>
        <strain evidence="3">DSM 5847</strain>
    </source>
</reference>
<accession>A0A0L6ZBQ9</accession>